<sequence length="288" mass="31317">MSYTNGGYNPDSPTVYKRYADRTAQRCAHYLIPHLRPTSHILDVGCGPGSITAGLADLCPAGRVVGVDLTEGVINEARSLYGDKTGLTFETGNAEALTQFEDGSFDVVHAHACVVHLADPVAAFREFRRVVKPGGVVATADPLIPAILSITPDLPGLRESFSLKGEWMRSQGSNPDAGMEKEKWARAGGFGEKDGGRIETFVEGFAHSNTLNPLRLSDEFRERVVEEGRATREQVELWTEAWRKWEESEGREVVTPHLKMLCWKGKGGEVNGINGHGSSGVNGRAVEV</sequence>
<dbReference type="OrthoDB" id="10017101at2759"/>
<evidence type="ECO:0000313" key="3">
    <source>
        <dbReference type="Proteomes" id="UP000243797"/>
    </source>
</evidence>
<comment type="caution">
    <text evidence="2">The sequence shown here is derived from an EMBL/GenBank/DDBJ whole genome shotgun (WGS) entry which is preliminary data.</text>
</comment>
<evidence type="ECO:0000259" key="1">
    <source>
        <dbReference type="Pfam" id="PF08241"/>
    </source>
</evidence>
<keyword evidence="2" id="KW-0808">Transferase</keyword>
<dbReference type="InParanoid" id="A0A2K1QZD3"/>
<dbReference type="PANTHER" id="PTHR42912">
    <property type="entry name" value="METHYLTRANSFERASE"/>
    <property type="match status" value="1"/>
</dbReference>
<dbReference type="GO" id="GO:0032259">
    <property type="term" value="P:methylation"/>
    <property type="evidence" value="ECO:0007669"/>
    <property type="project" value="UniProtKB-KW"/>
</dbReference>
<feature type="domain" description="Methyltransferase type 11" evidence="1">
    <location>
        <begin position="42"/>
        <end position="138"/>
    </location>
</feature>
<dbReference type="CDD" id="cd02440">
    <property type="entry name" value="AdoMet_MTases"/>
    <property type="match status" value="1"/>
</dbReference>
<dbReference type="Gene3D" id="3.40.50.150">
    <property type="entry name" value="Vaccinia Virus protein VP39"/>
    <property type="match status" value="1"/>
</dbReference>
<accession>A0A2K1QZD3</accession>
<dbReference type="AlphaFoldDB" id="A0A2K1QZD3"/>
<name>A0A2K1QZD3_9PEZI</name>
<gene>
    <name evidence="2" type="ORF">CAC42_5862</name>
</gene>
<dbReference type="STRING" id="2082308.A0A2K1QZD3"/>
<dbReference type="Proteomes" id="UP000243797">
    <property type="component" value="Unassembled WGS sequence"/>
</dbReference>
<evidence type="ECO:0000313" key="2">
    <source>
        <dbReference type="EMBL" id="PNS20412.1"/>
    </source>
</evidence>
<proteinExistence type="predicted"/>
<dbReference type="Pfam" id="PF08241">
    <property type="entry name" value="Methyltransf_11"/>
    <property type="match status" value="1"/>
</dbReference>
<keyword evidence="3" id="KW-1185">Reference proteome</keyword>
<dbReference type="InterPro" id="IPR013216">
    <property type="entry name" value="Methyltransf_11"/>
</dbReference>
<organism evidence="2 3">
    <name type="scientific">Sphaceloma murrayae</name>
    <dbReference type="NCBI Taxonomy" id="2082308"/>
    <lineage>
        <taxon>Eukaryota</taxon>
        <taxon>Fungi</taxon>
        <taxon>Dikarya</taxon>
        <taxon>Ascomycota</taxon>
        <taxon>Pezizomycotina</taxon>
        <taxon>Dothideomycetes</taxon>
        <taxon>Dothideomycetidae</taxon>
        <taxon>Myriangiales</taxon>
        <taxon>Elsinoaceae</taxon>
        <taxon>Sphaceloma</taxon>
    </lineage>
</organism>
<dbReference type="GO" id="GO:0008757">
    <property type="term" value="F:S-adenosylmethionine-dependent methyltransferase activity"/>
    <property type="evidence" value="ECO:0007669"/>
    <property type="project" value="InterPro"/>
</dbReference>
<protein>
    <submittedName>
        <fullName evidence="2">Sterol 24-C-methyltransferase erg-4</fullName>
    </submittedName>
</protein>
<dbReference type="InterPro" id="IPR050508">
    <property type="entry name" value="Methyltransf_Superfamily"/>
</dbReference>
<dbReference type="EMBL" id="NKHZ01000025">
    <property type="protein sequence ID" value="PNS20412.1"/>
    <property type="molecule type" value="Genomic_DNA"/>
</dbReference>
<keyword evidence="2" id="KW-0489">Methyltransferase</keyword>
<dbReference type="InterPro" id="IPR029063">
    <property type="entry name" value="SAM-dependent_MTases_sf"/>
</dbReference>
<dbReference type="PANTHER" id="PTHR42912:SF93">
    <property type="entry name" value="N6-ADENOSINE-METHYLTRANSFERASE TMT1A"/>
    <property type="match status" value="1"/>
</dbReference>
<dbReference type="SUPFAM" id="SSF53335">
    <property type="entry name" value="S-adenosyl-L-methionine-dependent methyltransferases"/>
    <property type="match status" value="1"/>
</dbReference>
<reference evidence="2 3" key="1">
    <citation type="submission" date="2017-06" db="EMBL/GenBank/DDBJ databases">
        <title>Draft genome sequence of a variant of Elsinoe murrayae.</title>
        <authorList>
            <person name="Cheng Q."/>
        </authorList>
    </citation>
    <scope>NUCLEOTIDE SEQUENCE [LARGE SCALE GENOMIC DNA]</scope>
    <source>
        <strain evidence="2 3">CQ-2017a</strain>
    </source>
</reference>